<protein>
    <submittedName>
        <fullName evidence="2">Uncharacterized protein</fullName>
    </submittedName>
</protein>
<dbReference type="Gene3D" id="3.40.50.150">
    <property type="entry name" value="Vaccinia Virus protein VP39"/>
    <property type="match status" value="1"/>
</dbReference>
<dbReference type="AlphaFoldDB" id="A0A5A8D158"/>
<accession>A0A5A8D158</accession>
<keyword evidence="5" id="KW-1185">Reference proteome</keyword>
<organism evidence="2 5">
    <name type="scientific">Cafeteria roenbergensis</name>
    <name type="common">Marine flagellate</name>
    <dbReference type="NCBI Taxonomy" id="33653"/>
    <lineage>
        <taxon>Eukaryota</taxon>
        <taxon>Sar</taxon>
        <taxon>Stramenopiles</taxon>
        <taxon>Bigyra</taxon>
        <taxon>Opalozoa</taxon>
        <taxon>Bicosoecida</taxon>
        <taxon>Cafeteriaceae</taxon>
        <taxon>Cafeteria</taxon>
    </lineage>
</organism>
<dbReference type="EMBL" id="VLTN01000001">
    <property type="protein sequence ID" value="KAA0157731.1"/>
    <property type="molecule type" value="Genomic_DNA"/>
</dbReference>
<gene>
    <name evidence="3" type="ORF">FNF27_00391</name>
    <name evidence="2" type="ORF">FNF29_00305</name>
</gene>
<dbReference type="OrthoDB" id="10410472at2759"/>
<evidence type="ECO:0000313" key="3">
    <source>
        <dbReference type="EMBL" id="KAA0177843.1"/>
    </source>
</evidence>
<comment type="caution">
    <text evidence="2">The sequence shown here is derived from an EMBL/GenBank/DDBJ whole genome shotgun (WGS) entry which is preliminary data.</text>
</comment>
<dbReference type="InterPro" id="IPR029063">
    <property type="entry name" value="SAM-dependent_MTases_sf"/>
</dbReference>
<dbReference type="Proteomes" id="UP000323011">
    <property type="component" value="Unassembled WGS sequence"/>
</dbReference>
<dbReference type="Proteomes" id="UP000322899">
    <property type="component" value="Unassembled WGS sequence"/>
</dbReference>
<evidence type="ECO:0000313" key="4">
    <source>
        <dbReference type="Proteomes" id="UP000322899"/>
    </source>
</evidence>
<reference evidence="4 5" key="1">
    <citation type="submission" date="2019-07" db="EMBL/GenBank/DDBJ databases">
        <title>Genomes of Cafeteria roenbergensis.</title>
        <authorList>
            <person name="Fischer M.G."/>
            <person name="Hackl T."/>
            <person name="Roman M."/>
        </authorList>
    </citation>
    <scope>NUCLEOTIDE SEQUENCE [LARGE SCALE GENOMIC DNA]</scope>
    <source>
        <strain evidence="2 5">BVI</strain>
        <strain evidence="3 4">E4-10P</strain>
    </source>
</reference>
<feature type="region of interest" description="Disordered" evidence="1">
    <location>
        <begin position="14"/>
        <end position="55"/>
    </location>
</feature>
<name>A0A5A8D158_CAFRO</name>
<feature type="compositionally biased region" description="Low complexity" evidence="1">
    <location>
        <begin position="14"/>
        <end position="46"/>
    </location>
</feature>
<proteinExistence type="predicted"/>
<evidence type="ECO:0000256" key="1">
    <source>
        <dbReference type="SAM" id="MobiDB-lite"/>
    </source>
</evidence>
<sequence>MAFSFGFGGDSGAAAAGSPFGAEPSPFGGGAAAATSQSGSGPATSPDHAEAECAPAPVESATLPEGQWRADAAAAPPAGWARSFCAVELPPWCPSATGAPLGAAVTDLASRGVPVLYAPDASAGGALPPGWAVSKGQYEGGLVQWECAGDAAAVIVGAAVAGSALSGPGGADEAGPKGLFAAGTAGAALGRAMATSRLTIVEVGCGTALPTAAALRLRALAPGSADQCTRAVLQDLNAPALSLKAGPSVAHAAELPQAGAAAAPAAPKEVRLLSGSWGAAMDDALADAAVAGCRDGGALVVVASETVYRAEAVAAHTASLLGLLERGRAAGMGPCVCVVAAKRFYFGSGLGGGTRAFAEAAEAWTPAGGGSRPVLWRALSVDDGKSNVRDVWVVSLSD</sequence>
<dbReference type="EMBL" id="VLTO01000002">
    <property type="protein sequence ID" value="KAA0177843.1"/>
    <property type="molecule type" value="Genomic_DNA"/>
</dbReference>
<evidence type="ECO:0000313" key="5">
    <source>
        <dbReference type="Proteomes" id="UP000323011"/>
    </source>
</evidence>
<evidence type="ECO:0000313" key="2">
    <source>
        <dbReference type="EMBL" id="KAA0157731.1"/>
    </source>
</evidence>